<feature type="compositionally biased region" description="Basic and acidic residues" evidence="1">
    <location>
        <begin position="253"/>
        <end position="276"/>
    </location>
</feature>
<evidence type="ECO:0000313" key="2">
    <source>
        <dbReference type="EMBL" id="KAJ6790971.1"/>
    </source>
</evidence>
<evidence type="ECO:0000313" key="3">
    <source>
        <dbReference type="Proteomes" id="UP001140949"/>
    </source>
</evidence>
<organism evidence="2 3">
    <name type="scientific">Iris pallida</name>
    <name type="common">Sweet iris</name>
    <dbReference type="NCBI Taxonomy" id="29817"/>
    <lineage>
        <taxon>Eukaryota</taxon>
        <taxon>Viridiplantae</taxon>
        <taxon>Streptophyta</taxon>
        <taxon>Embryophyta</taxon>
        <taxon>Tracheophyta</taxon>
        <taxon>Spermatophyta</taxon>
        <taxon>Magnoliopsida</taxon>
        <taxon>Liliopsida</taxon>
        <taxon>Asparagales</taxon>
        <taxon>Iridaceae</taxon>
        <taxon>Iridoideae</taxon>
        <taxon>Irideae</taxon>
        <taxon>Iris</taxon>
    </lineage>
</organism>
<feature type="region of interest" description="Disordered" evidence="1">
    <location>
        <begin position="493"/>
        <end position="620"/>
    </location>
</feature>
<dbReference type="Proteomes" id="UP001140949">
    <property type="component" value="Unassembled WGS sequence"/>
</dbReference>
<sequence length="703" mass="76543">MASSFGTNAGTFRESLMVSGVPARSVAAPPVAEAALALEPFATSELRSARSGELRRVLGISVEDHSKPSLPPISWEELKRFRVGIQESSSRARDRAKVLQEFIVKLDKYRNSVSRKRQKNESPSEKVNGSNLLKTGGHMHQTAPDLLSQRLEDRTKNAVPKRRVRSSMTEVRAASSYPLQSEGKNTFPVKQGAMTDKDNNFVLIDKDNNMIRANNAGPIPSEERMHALPAGGDGWEKKLKRKRSVGTMVARTAEGDRELKPELQQRSYNEPRHRSSDGPGFRTGSSNVIFGSTRVDVNSQPTGVSSRVILRNDSDSNSLSNERRERTGGLDKERAISKGTNKLNLREDAQLGSQSLTKGKASRAPRSGSAVVMNTLSFPRSSGTIDEWEQSSSLNKAQPLTGAINRKRPLPTGSSSPPVQWASQRPLKISRSRRANVVSPVSNLVEAHALSEGFVLPDVGARLASMENSGILLSRGMANNSHQIKLKFENVRSPLGSSESEASGVPESKSKEKEFNKEIEDGTLKATPKAATSVLPTKKNKPPTKEEIRERVRRQGRSGRGSMQSKACLPITKQKLENVETTKPVKSGKPVSDKTESRIGRPPSKKVSDCKGSRPGQIIHSGSLDLSVEPEDDHKELLAAAIGARAASADRGATSDTAAQNARAAISVAGKSYSGFWKQMELVFACITSEDLAYVKHQAYSFR</sequence>
<protein>
    <submittedName>
        <fullName evidence="2">Uncharacterized protein</fullName>
    </submittedName>
</protein>
<feature type="compositionally biased region" description="Basic and acidic residues" evidence="1">
    <location>
        <begin position="508"/>
        <end position="523"/>
    </location>
</feature>
<feature type="region of interest" description="Disordered" evidence="1">
    <location>
        <begin position="382"/>
        <end position="427"/>
    </location>
</feature>
<feature type="compositionally biased region" description="Polar residues" evidence="1">
    <location>
        <begin position="283"/>
        <end position="305"/>
    </location>
</feature>
<dbReference type="PANTHER" id="PTHR31115">
    <property type="entry name" value="OS05G0107300 PROTEIN"/>
    <property type="match status" value="1"/>
</dbReference>
<evidence type="ECO:0000256" key="1">
    <source>
        <dbReference type="SAM" id="MobiDB-lite"/>
    </source>
</evidence>
<reference evidence="2" key="2">
    <citation type="submission" date="2023-04" db="EMBL/GenBank/DDBJ databases">
        <authorList>
            <person name="Bruccoleri R.E."/>
            <person name="Oakeley E.J."/>
            <person name="Faust A.-M."/>
            <person name="Dessus-Babus S."/>
            <person name="Altorfer M."/>
            <person name="Burckhardt D."/>
            <person name="Oertli M."/>
            <person name="Naumann U."/>
            <person name="Petersen F."/>
            <person name="Wong J."/>
        </authorList>
    </citation>
    <scope>NUCLEOTIDE SEQUENCE</scope>
    <source>
        <strain evidence="2">GSM-AAB239-AS_SAM_17_03QT</strain>
        <tissue evidence="2">Leaf</tissue>
    </source>
</reference>
<keyword evidence="3" id="KW-1185">Reference proteome</keyword>
<proteinExistence type="predicted"/>
<name>A0AAX6DGU1_IRIPA</name>
<dbReference type="EMBL" id="JANAVB010044818">
    <property type="protein sequence ID" value="KAJ6790971.1"/>
    <property type="molecule type" value="Genomic_DNA"/>
</dbReference>
<feature type="compositionally biased region" description="Polar residues" evidence="1">
    <location>
        <begin position="412"/>
        <end position="423"/>
    </location>
</feature>
<feature type="compositionally biased region" description="Basic and acidic residues" evidence="1">
    <location>
        <begin position="321"/>
        <end position="336"/>
    </location>
</feature>
<feature type="region of interest" description="Disordered" evidence="1">
    <location>
        <begin position="112"/>
        <end position="177"/>
    </location>
</feature>
<reference evidence="2" key="1">
    <citation type="journal article" date="2023" name="GigaByte">
        <title>Genome assembly of the bearded iris, Iris pallida Lam.</title>
        <authorList>
            <person name="Bruccoleri R.E."/>
            <person name="Oakeley E.J."/>
            <person name="Faust A.M.E."/>
            <person name="Altorfer M."/>
            <person name="Dessus-Babus S."/>
            <person name="Burckhardt D."/>
            <person name="Oertli M."/>
            <person name="Naumann U."/>
            <person name="Petersen F."/>
            <person name="Wong J."/>
        </authorList>
    </citation>
    <scope>NUCLEOTIDE SEQUENCE</scope>
    <source>
        <strain evidence="2">GSM-AAB239-AS_SAM_17_03QT</strain>
    </source>
</reference>
<accession>A0AAX6DGU1</accession>
<dbReference type="PANTHER" id="PTHR31115:SF2">
    <property type="entry name" value="OS05G0107300 PROTEIN"/>
    <property type="match status" value="1"/>
</dbReference>
<gene>
    <name evidence="2" type="ORF">M6B38_246545</name>
</gene>
<dbReference type="AlphaFoldDB" id="A0AAX6DGU1"/>
<feature type="compositionally biased region" description="Polar residues" evidence="1">
    <location>
        <begin position="382"/>
        <end position="398"/>
    </location>
</feature>
<feature type="region of interest" description="Disordered" evidence="1">
    <location>
        <begin position="216"/>
        <end position="368"/>
    </location>
</feature>
<comment type="caution">
    <text evidence="2">The sequence shown here is derived from an EMBL/GenBank/DDBJ whole genome shotgun (WGS) entry which is preliminary data.</text>
</comment>